<dbReference type="InterPro" id="IPR013106">
    <property type="entry name" value="Ig_V-set"/>
</dbReference>
<proteinExistence type="predicted"/>
<dbReference type="GO" id="GO:0042101">
    <property type="term" value="C:T cell receptor complex"/>
    <property type="evidence" value="ECO:0007669"/>
    <property type="project" value="UniProtKB-KW"/>
</dbReference>
<evidence type="ECO:0000313" key="9">
    <source>
        <dbReference type="Proteomes" id="UP001187415"/>
    </source>
</evidence>
<dbReference type="Pfam" id="PF07686">
    <property type="entry name" value="V-set"/>
    <property type="match status" value="11"/>
</dbReference>
<evidence type="ECO:0000313" key="8">
    <source>
        <dbReference type="EMBL" id="KAK2822912.1"/>
    </source>
</evidence>
<dbReference type="InterPro" id="IPR013783">
    <property type="entry name" value="Ig-like_fold"/>
</dbReference>
<dbReference type="AlphaFoldDB" id="A0AA88LS36"/>
<dbReference type="SMART" id="SM00406">
    <property type="entry name" value="IGv"/>
    <property type="match status" value="11"/>
</dbReference>
<dbReference type="EMBL" id="JAUPFM010000018">
    <property type="protein sequence ID" value="KAK2822912.1"/>
    <property type="molecule type" value="Genomic_DNA"/>
</dbReference>
<dbReference type="InterPro" id="IPR051287">
    <property type="entry name" value="TCR_variable_region"/>
</dbReference>
<dbReference type="PROSITE" id="PS51257">
    <property type="entry name" value="PROKAR_LIPOPROTEIN"/>
    <property type="match status" value="1"/>
</dbReference>
<feature type="signal peptide" evidence="6">
    <location>
        <begin position="1"/>
        <end position="22"/>
    </location>
</feature>
<dbReference type="SMART" id="SM00408">
    <property type="entry name" value="IGc2"/>
    <property type="match status" value="5"/>
</dbReference>
<dbReference type="PROSITE" id="PS50835">
    <property type="entry name" value="IG_LIKE"/>
    <property type="match status" value="5"/>
</dbReference>
<keyword evidence="3" id="KW-0675">Receptor</keyword>
<organism evidence="8 9">
    <name type="scientific">Channa striata</name>
    <name type="common">Snakehead murrel</name>
    <name type="synonym">Ophicephalus striatus</name>
    <dbReference type="NCBI Taxonomy" id="64152"/>
    <lineage>
        <taxon>Eukaryota</taxon>
        <taxon>Metazoa</taxon>
        <taxon>Chordata</taxon>
        <taxon>Craniata</taxon>
        <taxon>Vertebrata</taxon>
        <taxon>Euteleostomi</taxon>
        <taxon>Actinopterygii</taxon>
        <taxon>Neopterygii</taxon>
        <taxon>Teleostei</taxon>
        <taxon>Neoteleostei</taxon>
        <taxon>Acanthomorphata</taxon>
        <taxon>Anabantaria</taxon>
        <taxon>Anabantiformes</taxon>
        <taxon>Channoidei</taxon>
        <taxon>Channidae</taxon>
        <taxon>Channa</taxon>
    </lineage>
</organism>
<keyword evidence="2" id="KW-1064">Adaptive immunity</keyword>
<dbReference type="SUPFAM" id="SSF48726">
    <property type="entry name" value="Immunoglobulin"/>
    <property type="match status" value="11"/>
</dbReference>
<keyword evidence="1 6" id="KW-0732">Signal</keyword>
<comment type="caution">
    <text evidence="8">The sequence shown here is derived from an EMBL/GenBank/DDBJ whole genome shotgun (WGS) entry which is preliminary data.</text>
</comment>
<feature type="domain" description="Ig-like" evidence="7">
    <location>
        <begin position="970"/>
        <end position="1070"/>
    </location>
</feature>
<gene>
    <name evidence="8" type="ORF">Q5P01_022977</name>
</gene>
<reference evidence="8" key="1">
    <citation type="submission" date="2023-07" db="EMBL/GenBank/DDBJ databases">
        <title>Chromosome-level Genome Assembly of Striped Snakehead (Channa striata).</title>
        <authorList>
            <person name="Liu H."/>
        </authorList>
    </citation>
    <scope>NUCLEOTIDE SEQUENCE</scope>
    <source>
        <strain evidence="8">Gz</strain>
        <tissue evidence="8">Muscle</tissue>
    </source>
</reference>
<accession>A0AA88LS36</accession>
<protein>
    <recommendedName>
        <fullName evidence="7">Ig-like domain-containing protein</fullName>
    </recommendedName>
</protein>
<feature type="domain" description="Ig-like" evidence="7">
    <location>
        <begin position="115"/>
        <end position="234"/>
    </location>
</feature>
<dbReference type="Proteomes" id="UP001187415">
    <property type="component" value="Unassembled WGS sequence"/>
</dbReference>
<sequence length="1190" mass="132212">MLKLDCSLFSLLVLYTLTGVSCEGPTAVKDEEFSLEGSNVPLSFTYSKLVSSDYFFWYQQHPGKPPKLLMSHSASGQVTSPNPRYNVTVEDKQITMIIISAAVSDSAVYYCALQPTVTGNSTKCKGEDRVNQTRADVAAAAEGDAVKLDCTFETSDRTPTLFWYKQEMNDFPKYMLRRFSTSVENAPEFPSDRFHAAINGTSVPLRIEKLHLSDSAVYYCALQPTVTGNSTSVSCEDLTPVNKEQFTLEDSDVTLSYKYPSFSSSNYFYWYRQYPGKPPEFVISHSASGQVPIPNPRYNVTVEDKQITMIIISAAVSDSAVYYCALQPTVTGNSTSVSCEDLTPVNKEQFTLEDRDVTLSYKYSRQADARDYFFWYRQYPGKPPELLISHSASGQVAIPHLRYKIKVENKQITMIIISPTVSDSAVYYCAVRPTVTGNSTSVSCEDLTPVNKEQFTLEDSDVTLSYKYSRQATNDYFFWYRQYPGKPPELLNSHSASGQVAIPHLRYKIKVENKQIYKIIISSAAVSDSAVYYCAVRPTVTGNSTTLGSMNSINPQSTEEVVAEGRNINLTCKYEGAIYNIQWYRQHQRSRPEFLLYITEGGSIYPSDSNFPAHIDKTEKRVDLEIISAKVSDSAVYYCAVRPTVTGNSTSVSCEGPTAVKDEEFSLEGSNVPLSFTYSKLVSSDYFFWYQQHPGKPPQLLISHLGSGTVTSPNPGYNVTVEDKQITMIIISATVSDSAVYYCALQPTVTGNSTRSSEDLLKPFKDAVTALEGETVTLSCSYSGSIDNLYWYQQKSSSRPQLLITEYSEEKAGLSFKHDKPTKEFHLNISSAAVSDSAVYYCALQLTVTGNSTSNTLEDDITAIRTEVVSSEGRSVTLSCHYSVKADNLQWYRQDPGTAPQYLLLITDTKEPDVIQAKPPNPRLTTKLNKERNQVDLQMSSAAVSDSAVYYCAVRPTVTGNSTSVSCEGPTAVKDEEFSLEGSNVPLSFTYSKLVSNDYFYWYQQHPGKPPKLLISHSASGQVTSPNPRYNVTVEDKQITMIIISAAVSDSAVYYCALQPTVTGNSTSVSCEDLTPVNKQQFTLEDSDVTLSYKYSRQAAAGDEFYWYRQYPGKPPKLLISHYGTKNETKSNLSGGVSEDKTQMYLQVSSAAVSDSAVYYCAVRPTVTGNSTSLYKNLWTKDNTILHNVH</sequence>
<dbReference type="Gene3D" id="2.60.40.10">
    <property type="entry name" value="Immunoglobulins"/>
    <property type="match status" value="11"/>
</dbReference>
<dbReference type="PANTHER" id="PTHR19367">
    <property type="entry name" value="T-CELL RECEPTOR ALPHA CHAIN V REGION"/>
    <property type="match status" value="1"/>
</dbReference>
<evidence type="ECO:0000256" key="1">
    <source>
        <dbReference type="ARBA" id="ARBA00022729"/>
    </source>
</evidence>
<feature type="domain" description="Ig-like" evidence="7">
    <location>
        <begin position="538"/>
        <end position="653"/>
    </location>
</feature>
<evidence type="ECO:0000259" key="7">
    <source>
        <dbReference type="PROSITE" id="PS50835"/>
    </source>
</evidence>
<keyword evidence="4" id="KW-0393">Immunoglobulin domain</keyword>
<evidence type="ECO:0000256" key="3">
    <source>
        <dbReference type="ARBA" id="ARBA00023170"/>
    </source>
</evidence>
<feature type="domain" description="Ig-like" evidence="7">
    <location>
        <begin position="859"/>
        <end position="966"/>
    </location>
</feature>
<dbReference type="InterPro" id="IPR036179">
    <property type="entry name" value="Ig-like_dom_sf"/>
</dbReference>
<evidence type="ECO:0000256" key="4">
    <source>
        <dbReference type="ARBA" id="ARBA00023319"/>
    </source>
</evidence>
<feature type="chain" id="PRO_5041712114" description="Ig-like domain-containing protein" evidence="6">
    <location>
        <begin position="23"/>
        <end position="1190"/>
    </location>
</feature>
<evidence type="ECO:0000256" key="5">
    <source>
        <dbReference type="ARBA" id="ARBA00043266"/>
    </source>
</evidence>
<dbReference type="InterPro" id="IPR003599">
    <property type="entry name" value="Ig_sub"/>
</dbReference>
<name>A0AA88LS36_CHASR</name>
<dbReference type="InterPro" id="IPR003598">
    <property type="entry name" value="Ig_sub2"/>
</dbReference>
<keyword evidence="9" id="KW-1185">Reference proteome</keyword>
<dbReference type="PANTHER" id="PTHR19367:SF18">
    <property type="entry name" value="T CELL RECEPTOR ALPHA VARIABLE 16"/>
    <property type="match status" value="1"/>
</dbReference>
<dbReference type="GO" id="GO:0002250">
    <property type="term" value="P:adaptive immune response"/>
    <property type="evidence" value="ECO:0007669"/>
    <property type="project" value="UniProtKB-KW"/>
</dbReference>
<dbReference type="SMART" id="SM00409">
    <property type="entry name" value="IG"/>
    <property type="match status" value="11"/>
</dbReference>
<feature type="domain" description="Ig-like" evidence="7">
    <location>
        <begin position="747"/>
        <end position="858"/>
    </location>
</feature>
<dbReference type="InterPro" id="IPR007110">
    <property type="entry name" value="Ig-like_dom"/>
</dbReference>
<keyword evidence="5" id="KW-1279">T cell receptor</keyword>
<keyword evidence="5" id="KW-0391">Immunity</keyword>
<evidence type="ECO:0000256" key="6">
    <source>
        <dbReference type="SAM" id="SignalP"/>
    </source>
</evidence>
<evidence type="ECO:0000256" key="2">
    <source>
        <dbReference type="ARBA" id="ARBA00023130"/>
    </source>
</evidence>